<organism evidence="1 2">
    <name type="scientific">Toxoplasma gondii p89</name>
    <dbReference type="NCBI Taxonomy" id="943119"/>
    <lineage>
        <taxon>Eukaryota</taxon>
        <taxon>Sar</taxon>
        <taxon>Alveolata</taxon>
        <taxon>Apicomplexa</taxon>
        <taxon>Conoidasida</taxon>
        <taxon>Coccidia</taxon>
        <taxon>Eucoccidiorida</taxon>
        <taxon>Eimeriorina</taxon>
        <taxon>Sarcocystidae</taxon>
        <taxon>Toxoplasma</taxon>
    </lineage>
</organism>
<name>A0A086JF40_TOXGO</name>
<dbReference type="AlphaFoldDB" id="A0A086JF40"/>
<evidence type="ECO:0000313" key="1">
    <source>
        <dbReference type="EMBL" id="KFG30758.1"/>
    </source>
</evidence>
<protein>
    <submittedName>
        <fullName evidence="1">Uncharacterized protein</fullName>
    </submittedName>
</protein>
<sequence>MPSLLSFRSCSQPRPSFLSSVTAPSAVLLAALRFSLPWLPSLAVPSECFCLSLPVPLLHLHDLFFHRRSRLFESCPKNVNERASPHDNLVRNIVFLGASFSLTPPFLPLCLLVSLVSFHFFFSLQPVSSFLQLCASQFFPTRILSSHCFCTFRFTHSQSN</sequence>
<proteinExistence type="predicted"/>
<dbReference type="Proteomes" id="UP000028828">
    <property type="component" value="Unassembled WGS sequence"/>
</dbReference>
<comment type="caution">
    <text evidence="1">The sequence shown here is derived from an EMBL/GenBank/DDBJ whole genome shotgun (WGS) entry which is preliminary data.</text>
</comment>
<dbReference type="VEuPathDB" id="ToxoDB:TGP89_292290"/>
<reference evidence="1 2" key="1">
    <citation type="submission" date="2014-03" db="EMBL/GenBank/DDBJ databases">
        <authorList>
            <person name="Sibley D."/>
            <person name="Venepally P."/>
            <person name="Karamycheva S."/>
            <person name="Hadjithomas M."/>
            <person name="Khan A."/>
            <person name="Brunk B."/>
            <person name="Roos D."/>
            <person name="Caler E."/>
            <person name="Lorenzi H."/>
        </authorList>
    </citation>
    <scope>NUCLEOTIDE SEQUENCE [LARGE SCALE GENOMIC DNA]</scope>
    <source>
        <strain evidence="2">p89</strain>
    </source>
</reference>
<evidence type="ECO:0000313" key="2">
    <source>
        <dbReference type="Proteomes" id="UP000028828"/>
    </source>
</evidence>
<dbReference type="EMBL" id="AEYI02002023">
    <property type="protein sequence ID" value="KFG30758.1"/>
    <property type="molecule type" value="Genomic_DNA"/>
</dbReference>
<gene>
    <name evidence="1" type="ORF">TGP89_292290</name>
</gene>
<accession>A0A086JF40</accession>